<dbReference type="OrthoDB" id="6489092at2759"/>
<evidence type="ECO:0000313" key="4">
    <source>
        <dbReference type="Proteomes" id="UP001153620"/>
    </source>
</evidence>
<dbReference type="InterPro" id="IPR014756">
    <property type="entry name" value="Ig_E-set"/>
</dbReference>
<dbReference type="Gene3D" id="2.60.40.770">
    <property type="match status" value="1"/>
</dbReference>
<reference evidence="3" key="1">
    <citation type="submission" date="2022-01" db="EMBL/GenBank/DDBJ databases">
        <authorList>
            <person name="King R."/>
        </authorList>
    </citation>
    <scope>NUCLEOTIDE SEQUENCE</scope>
</reference>
<feature type="chain" id="PRO_5040185410" description="MD-2-related lipid-recognition domain-containing protein" evidence="1">
    <location>
        <begin position="18"/>
        <end position="154"/>
    </location>
</feature>
<reference evidence="3" key="2">
    <citation type="submission" date="2022-10" db="EMBL/GenBank/DDBJ databases">
        <authorList>
            <consortium name="ENA_rothamsted_submissions"/>
            <consortium name="culmorum"/>
            <person name="King R."/>
        </authorList>
    </citation>
    <scope>NUCLEOTIDE SEQUENCE</scope>
</reference>
<keyword evidence="4" id="KW-1185">Reference proteome</keyword>
<name>A0A9N9S3F2_9DIPT</name>
<evidence type="ECO:0000259" key="2">
    <source>
        <dbReference type="Pfam" id="PF02221"/>
    </source>
</evidence>
<feature type="domain" description="MD-2-related lipid-recognition" evidence="2">
    <location>
        <begin position="39"/>
        <end position="149"/>
    </location>
</feature>
<dbReference type="Proteomes" id="UP001153620">
    <property type="component" value="Chromosome 3"/>
</dbReference>
<organism evidence="3 4">
    <name type="scientific">Chironomus riparius</name>
    <dbReference type="NCBI Taxonomy" id="315576"/>
    <lineage>
        <taxon>Eukaryota</taxon>
        <taxon>Metazoa</taxon>
        <taxon>Ecdysozoa</taxon>
        <taxon>Arthropoda</taxon>
        <taxon>Hexapoda</taxon>
        <taxon>Insecta</taxon>
        <taxon>Pterygota</taxon>
        <taxon>Neoptera</taxon>
        <taxon>Endopterygota</taxon>
        <taxon>Diptera</taxon>
        <taxon>Nematocera</taxon>
        <taxon>Chironomoidea</taxon>
        <taxon>Chironomidae</taxon>
        <taxon>Chironominae</taxon>
        <taxon>Chironomus</taxon>
    </lineage>
</organism>
<sequence>MFKFAFVLLLAISATQAQSYWSGCPGILGPTTLTSPVCSGSACTVVQGTTSVFQSTISFTRAHSHLMTRLTVFLGGVGVVIPQTPPHDNGCNALFRDGVQVGCPTIPNVPTRYDLTLTITTGTPVTNNANVRFELLENGVVEVCANIVANIVAA</sequence>
<evidence type="ECO:0000313" key="3">
    <source>
        <dbReference type="EMBL" id="CAG9809461.1"/>
    </source>
</evidence>
<evidence type="ECO:0000256" key="1">
    <source>
        <dbReference type="SAM" id="SignalP"/>
    </source>
</evidence>
<proteinExistence type="predicted"/>
<gene>
    <name evidence="3" type="ORF">CHIRRI_LOCUS12282</name>
</gene>
<dbReference type="EMBL" id="OU895879">
    <property type="protein sequence ID" value="CAG9809461.1"/>
    <property type="molecule type" value="Genomic_DNA"/>
</dbReference>
<dbReference type="AlphaFoldDB" id="A0A9N9S3F2"/>
<dbReference type="Pfam" id="PF02221">
    <property type="entry name" value="E1_DerP2_DerF2"/>
    <property type="match status" value="1"/>
</dbReference>
<dbReference type="InterPro" id="IPR003172">
    <property type="entry name" value="ML_dom"/>
</dbReference>
<accession>A0A9N9S3F2</accession>
<feature type="signal peptide" evidence="1">
    <location>
        <begin position="1"/>
        <end position="17"/>
    </location>
</feature>
<protein>
    <recommendedName>
        <fullName evidence="2">MD-2-related lipid-recognition domain-containing protein</fullName>
    </recommendedName>
</protein>
<keyword evidence="1" id="KW-0732">Signal</keyword>
<dbReference type="SUPFAM" id="SSF81296">
    <property type="entry name" value="E set domains"/>
    <property type="match status" value="1"/>
</dbReference>